<evidence type="ECO:0000259" key="5">
    <source>
        <dbReference type="Pfam" id="PF04101"/>
    </source>
</evidence>
<name>A0A3D9ISP1_9BACL</name>
<dbReference type="AlphaFoldDB" id="A0A3D9ISP1"/>
<dbReference type="Pfam" id="PF06925">
    <property type="entry name" value="MGDG_synth"/>
    <property type="match status" value="1"/>
</dbReference>
<keyword evidence="8" id="KW-1185">Reference proteome</keyword>
<comment type="caution">
    <text evidence="7">The sequence shown here is derived from an EMBL/GenBank/DDBJ whole genome shotgun (WGS) entry which is preliminary data.</text>
</comment>
<dbReference type="Proteomes" id="UP000256869">
    <property type="component" value="Unassembled WGS sequence"/>
</dbReference>
<evidence type="ECO:0000256" key="4">
    <source>
        <dbReference type="ARBA" id="ARBA00022679"/>
    </source>
</evidence>
<dbReference type="Pfam" id="PF04101">
    <property type="entry name" value="Glyco_tran_28_C"/>
    <property type="match status" value="1"/>
</dbReference>
<reference evidence="7 8" key="1">
    <citation type="submission" date="2018-07" db="EMBL/GenBank/DDBJ databases">
        <title>Genomic Encyclopedia of Type Strains, Phase III (KMG-III): the genomes of soil and plant-associated and newly described type strains.</title>
        <authorList>
            <person name="Whitman W."/>
        </authorList>
    </citation>
    <scope>NUCLEOTIDE SEQUENCE [LARGE SCALE GENOMIC DNA]</scope>
    <source>
        <strain evidence="7 8">CECT 8236</strain>
    </source>
</reference>
<dbReference type="EMBL" id="QRDY01000002">
    <property type="protein sequence ID" value="RED64695.1"/>
    <property type="molecule type" value="Genomic_DNA"/>
</dbReference>
<dbReference type="PANTHER" id="PTHR43025:SF3">
    <property type="entry name" value="MONOGALACTOSYLDIACYLGLYCEROL SYNTHASE 1, CHLOROPLASTIC"/>
    <property type="match status" value="1"/>
</dbReference>
<dbReference type="InterPro" id="IPR050519">
    <property type="entry name" value="Glycosyltransf_28_UgtP"/>
</dbReference>
<evidence type="ECO:0000313" key="8">
    <source>
        <dbReference type="Proteomes" id="UP000256869"/>
    </source>
</evidence>
<proteinExistence type="inferred from homology"/>
<dbReference type="RefSeq" id="WP_115991470.1">
    <property type="nucleotide sequence ID" value="NZ_QRDY01000002.1"/>
</dbReference>
<comment type="similarity">
    <text evidence="2">Belongs to the glycosyltransferase 28 family.</text>
</comment>
<organism evidence="7 8">
    <name type="scientific">Cohnella lupini</name>
    <dbReference type="NCBI Taxonomy" id="1294267"/>
    <lineage>
        <taxon>Bacteria</taxon>
        <taxon>Bacillati</taxon>
        <taxon>Bacillota</taxon>
        <taxon>Bacilli</taxon>
        <taxon>Bacillales</taxon>
        <taxon>Paenibacillaceae</taxon>
        <taxon>Cohnella</taxon>
    </lineage>
</organism>
<protein>
    <submittedName>
        <fullName evidence="7">Processive 1,2-diacylglycerol beta-glucosyltransferase</fullName>
    </submittedName>
</protein>
<evidence type="ECO:0000313" key="7">
    <source>
        <dbReference type="EMBL" id="RED64695.1"/>
    </source>
</evidence>
<evidence type="ECO:0000259" key="6">
    <source>
        <dbReference type="Pfam" id="PF06925"/>
    </source>
</evidence>
<feature type="domain" description="Glycosyl transferase family 28 C-terminal" evidence="5">
    <location>
        <begin position="225"/>
        <end position="356"/>
    </location>
</feature>
<comment type="subcellular location">
    <subcellularLocation>
        <location evidence="1">Membrane</location>
    </subcellularLocation>
</comment>
<evidence type="ECO:0000256" key="3">
    <source>
        <dbReference type="ARBA" id="ARBA00022676"/>
    </source>
</evidence>
<feature type="domain" description="Diacylglycerol glucosyltransferase N-terminal" evidence="6">
    <location>
        <begin position="18"/>
        <end position="180"/>
    </location>
</feature>
<keyword evidence="4 7" id="KW-0808">Transferase</keyword>
<dbReference type="PANTHER" id="PTHR43025">
    <property type="entry name" value="MONOGALACTOSYLDIACYLGLYCEROL SYNTHASE"/>
    <property type="match status" value="1"/>
</dbReference>
<dbReference type="OrthoDB" id="9815663at2"/>
<keyword evidence="3" id="KW-0328">Glycosyltransferase</keyword>
<sequence length="382" mass="42479">MSEKRKIFILYARFGEGHWQAASALRDSFIRRGNTEVKLIDLLAESNPVLNSVSRYVYNKSYSVLPQLYGWVYDATKSMKSDSLFASWLHSFGALTLQKLVEKERPDAIVHTFPILVLPLVNYRTGRKIPMYNVVTDFDLHLRWVHPDVDKYYVATEDISKQLCELGVHPKRVSATGIPIRPSFMSGSREASVAYGHHLSPDKPVVLVMAAASTAWADTAELCRKLAARCHVQVLVVCGRSLSLRSFLSAELKTESNATVLGYVEYMDDLMAISSCIVTKPGGLTLSEAIIAELPIVLYRPVPGQERNNARYLESKGAAVVCQTTERLLLAVSELLQVPGRRKEMKKALRALGKRGASDSIALDIDRQLHIMEEASSVSALV</sequence>
<dbReference type="Gene3D" id="3.40.50.2000">
    <property type="entry name" value="Glycogen Phosphorylase B"/>
    <property type="match status" value="1"/>
</dbReference>
<dbReference type="GO" id="GO:0016020">
    <property type="term" value="C:membrane"/>
    <property type="evidence" value="ECO:0007669"/>
    <property type="project" value="UniProtKB-SubCell"/>
</dbReference>
<dbReference type="GO" id="GO:0016758">
    <property type="term" value="F:hexosyltransferase activity"/>
    <property type="evidence" value="ECO:0007669"/>
    <property type="project" value="InterPro"/>
</dbReference>
<dbReference type="InterPro" id="IPR007235">
    <property type="entry name" value="Glyco_trans_28_C"/>
</dbReference>
<accession>A0A3D9ISP1</accession>
<dbReference type="SUPFAM" id="SSF53756">
    <property type="entry name" value="UDP-Glycosyltransferase/glycogen phosphorylase"/>
    <property type="match status" value="1"/>
</dbReference>
<evidence type="ECO:0000256" key="1">
    <source>
        <dbReference type="ARBA" id="ARBA00004370"/>
    </source>
</evidence>
<evidence type="ECO:0000256" key="2">
    <source>
        <dbReference type="ARBA" id="ARBA00006962"/>
    </source>
</evidence>
<dbReference type="InterPro" id="IPR009695">
    <property type="entry name" value="Diacylglyc_glucosyltr_N"/>
</dbReference>
<dbReference type="GO" id="GO:0009247">
    <property type="term" value="P:glycolipid biosynthetic process"/>
    <property type="evidence" value="ECO:0007669"/>
    <property type="project" value="InterPro"/>
</dbReference>
<gene>
    <name evidence="7" type="ORF">DFP95_102115</name>
</gene>